<dbReference type="GO" id="GO:0009253">
    <property type="term" value="P:peptidoglycan catabolic process"/>
    <property type="evidence" value="ECO:0007669"/>
    <property type="project" value="InterPro"/>
</dbReference>
<evidence type="ECO:0000256" key="4">
    <source>
        <dbReference type="ARBA" id="ARBA00023316"/>
    </source>
</evidence>
<dbReference type="CDD" id="cd06583">
    <property type="entry name" value="PGRP"/>
    <property type="match status" value="1"/>
</dbReference>
<keyword evidence="4" id="KW-0961">Cell wall biogenesis/degradation</keyword>
<dbReference type="PATRIC" id="fig|1637645.4.peg.2408"/>
<dbReference type="InterPro" id="IPR002502">
    <property type="entry name" value="Amidase_domain"/>
</dbReference>
<keyword evidence="3" id="KW-0378">Hydrolase</keyword>
<dbReference type="AlphaFoldDB" id="A0A0F5YCM3"/>
<evidence type="ECO:0000313" key="7">
    <source>
        <dbReference type="Proteomes" id="UP000033607"/>
    </source>
</evidence>
<dbReference type="EC" id="3.5.1.28" evidence="2"/>
<dbReference type="PANTHER" id="PTHR30417">
    <property type="entry name" value="N-ACETYLMURAMOYL-L-ALANINE AMIDASE AMID"/>
    <property type="match status" value="1"/>
</dbReference>
<dbReference type="Pfam" id="PF01510">
    <property type="entry name" value="Amidase_2"/>
    <property type="match status" value="1"/>
</dbReference>
<proteinExistence type="predicted"/>
<dbReference type="SUPFAM" id="SSF55846">
    <property type="entry name" value="N-acetylmuramoyl-L-alanine amidase-like"/>
    <property type="match status" value="1"/>
</dbReference>
<name>A0A0F5YCM3_9CYAN</name>
<evidence type="ECO:0000313" key="6">
    <source>
        <dbReference type="EMBL" id="KKD36634.1"/>
    </source>
</evidence>
<dbReference type="Proteomes" id="UP000033607">
    <property type="component" value="Unassembled WGS sequence"/>
</dbReference>
<protein>
    <recommendedName>
        <fullName evidence="2">N-acetylmuramoyl-L-alanine amidase</fullName>
        <ecNumber evidence="2">3.5.1.28</ecNumber>
    </recommendedName>
</protein>
<dbReference type="EMBL" id="LATL02000119">
    <property type="protein sequence ID" value="KKD36634.1"/>
    <property type="molecule type" value="Genomic_DNA"/>
</dbReference>
<gene>
    <name evidence="6" type="ORF">WN50_18670</name>
</gene>
<evidence type="ECO:0000256" key="2">
    <source>
        <dbReference type="ARBA" id="ARBA00011901"/>
    </source>
</evidence>
<organism evidence="6 7">
    <name type="scientific">Limnoraphis robusta CS-951</name>
    <dbReference type="NCBI Taxonomy" id="1637645"/>
    <lineage>
        <taxon>Bacteria</taxon>
        <taxon>Bacillati</taxon>
        <taxon>Cyanobacteriota</taxon>
        <taxon>Cyanophyceae</taxon>
        <taxon>Oscillatoriophycideae</taxon>
        <taxon>Oscillatoriales</taxon>
        <taxon>Sirenicapillariaceae</taxon>
        <taxon>Limnoraphis</taxon>
    </lineage>
</organism>
<dbReference type="InterPro" id="IPR036505">
    <property type="entry name" value="Amidase/PGRP_sf"/>
</dbReference>
<evidence type="ECO:0000256" key="3">
    <source>
        <dbReference type="ARBA" id="ARBA00022801"/>
    </source>
</evidence>
<evidence type="ECO:0000259" key="5">
    <source>
        <dbReference type="SMART" id="SM00644"/>
    </source>
</evidence>
<comment type="caution">
    <text evidence="6">The sequence shown here is derived from an EMBL/GenBank/DDBJ whole genome shotgun (WGS) entry which is preliminary data.</text>
</comment>
<dbReference type="GO" id="GO:0071555">
    <property type="term" value="P:cell wall organization"/>
    <property type="evidence" value="ECO:0007669"/>
    <property type="project" value="UniProtKB-KW"/>
</dbReference>
<comment type="catalytic activity">
    <reaction evidence="1">
        <text>Hydrolyzes the link between N-acetylmuramoyl residues and L-amino acid residues in certain cell-wall glycopeptides.</text>
        <dbReference type="EC" id="3.5.1.28"/>
    </reaction>
</comment>
<dbReference type="GO" id="GO:0009254">
    <property type="term" value="P:peptidoglycan turnover"/>
    <property type="evidence" value="ECO:0007669"/>
    <property type="project" value="TreeGrafter"/>
</dbReference>
<feature type="domain" description="N-acetylmuramoyl-L-alanine amidase" evidence="5">
    <location>
        <begin position="121"/>
        <end position="270"/>
    </location>
</feature>
<sequence length="301" mass="33359">MKLPRPPLILLFLCLVTMIATVTLTQNDRVIAQEFPRPAVELANQNIGLLETCGTRPQAKRPGNPELGPVVEVPASLYRFRRPVNWQNSAATSNYAQPSSVGAPREYQALANRSNYGQRYLYDVNGKPVTNTPIVVLHETAATAQSTINFFQTYHTSEEDQASYHTLITLNGDVVYIVPPDLRAFGAGNSIFQGEAVQTDAKLPSSVNNFAYHVSLETPPNGLNGGSSHSGYTMAQYQSLAWLVAQTGLPDDRITTHKAVDRSGERSDPRSFDEQLFFQLLRNYPRTREIVIGCQASYRNQ</sequence>
<accession>A0A0F5YCM3</accession>
<dbReference type="SMART" id="SM00644">
    <property type="entry name" value="Ami_2"/>
    <property type="match status" value="1"/>
</dbReference>
<evidence type="ECO:0000256" key="1">
    <source>
        <dbReference type="ARBA" id="ARBA00001561"/>
    </source>
</evidence>
<reference evidence="6 7" key="1">
    <citation type="submission" date="2015-06" db="EMBL/GenBank/DDBJ databases">
        <title>Draft genome assembly of filamentous brackish cyanobacterium Limnoraphis robusta strain CS-951.</title>
        <authorList>
            <person name="Willis A."/>
            <person name="Parks M."/>
            <person name="Burford M.A."/>
        </authorList>
    </citation>
    <scope>NUCLEOTIDE SEQUENCE [LARGE SCALE GENOMIC DNA]</scope>
    <source>
        <strain evidence="6 7">CS-951</strain>
    </source>
</reference>
<dbReference type="InterPro" id="IPR051206">
    <property type="entry name" value="NAMLAA_amidase_2"/>
</dbReference>
<dbReference type="Gene3D" id="3.40.80.10">
    <property type="entry name" value="Peptidoglycan recognition protein-like"/>
    <property type="match status" value="1"/>
</dbReference>
<dbReference type="OrthoDB" id="505853at2"/>
<dbReference type="PANTHER" id="PTHR30417:SF1">
    <property type="entry name" value="N-ACETYLMURAMOYL-L-ALANINE AMIDASE AMID"/>
    <property type="match status" value="1"/>
</dbReference>
<dbReference type="GO" id="GO:0008745">
    <property type="term" value="F:N-acetylmuramoyl-L-alanine amidase activity"/>
    <property type="evidence" value="ECO:0007669"/>
    <property type="project" value="UniProtKB-EC"/>
</dbReference>